<proteinExistence type="predicted"/>
<feature type="transmembrane region" description="Helical" evidence="10">
    <location>
        <begin position="78"/>
        <end position="96"/>
    </location>
</feature>
<evidence type="ECO:0000313" key="12">
    <source>
        <dbReference type="EMBL" id="UFP92780.1"/>
    </source>
</evidence>
<accession>A0ABY3PGL1</accession>
<gene>
    <name evidence="12" type="ORF">ISF26_13170</name>
</gene>
<dbReference type="SUPFAM" id="SSF81665">
    <property type="entry name" value="Calcium ATPase, transmembrane domain M"/>
    <property type="match status" value="1"/>
</dbReference>
<dbReference type="Gene3D" id="3.40.1110.10">
    <property type="entry name" value="Calcium-transporting ATPase, cytoplasmic domain N"/>
    <property type="match status" value="1"/>
</dbReference>
<dbReference type="Gene3D" id="3.40.50.1000">
    <property type="entry name" value="HAD superfamily/HAD-like"/>
    <property type="match status" value="1"/>
</dbReference>
<feature type="transmembrane region" description="Helical" evidence="10">
    <location>
        <begin position="102"/>
        <end position="121"/>
    </location>
</feature>
<feature type="transmembrane region" description="Helical" evidence="10">
    <location>
        <begin position="267"/>
        <end position="285"/>
    </location>
</feature>
<dbReference type="PANTHER" id="PTHR24093">
    <property type="entry name" value="CATION TRANSPORTING ATPASE"/>
    <property type="match status" value="1"/>
</dbReference>
<protein>
    <submittedName>
        <fullName evidence="12">Cation-translocating P-type ATPase</fullName>
    </submittedName>
</protein>
<comment type="subcellular location">
    <subcellularLocation>
        <location evidence="1">Membrane</location>
        <topology evidence="1">Multi-pass membrane protein</topology>
    </subcellularLocation>
</comment>
<evidence type="ECO:0000256" key="8">
    <source>
        <dbReference type="ARBA" id="ARBA00022989"/>
    </source>
</evidence>
<reference evidence="12 13" key="1">
    <citation type="journal article" date="2021" name="Genome Biol. Evol.">
        <title>Complete Genome Sequencing of a Novel Gloeobacter Species from a Waterfall Cave in Mexico.</title>
        <authorList>
            <person name="Saw J.H."/>
            <person name="Cardona T."/>
            <person name="Montejano G."/>
        </authorList>
    </citation>
    <scope>NUCLEOTIDE SEQUENCE [LARGE SCALE GENOMIC DNA]</scope>
    <source>
        <strain evidence="12">MG652769</strain>
    </source>
</reference>
<feature type="transmembrane region" description="Helical" evidence="10">
    <location>
        <begin position="751"/>
        <end position="768"/>
    </location>
</feature>
<dbReference type="PRINTS" id="PR00119">
    <property type="entry name" value="CATATPASE"/>
</dbReference>
<feature type="transmembrane region" description="Helical" evidence="10">
    <location>
        <begin position="853"/>
        <end position="876"/>
    </location>
</feature>
<dbReference type="InterPro" id="IPR001757">
    <property type="entry name" value="P_typ_ATPase"/>
</dbReference>
<feature type="transmembrane region" description="Helical" evidence="10">
    <location>
        <begin position="711"/>
        <end position="731"/>
    </location>
</feature>
<dbReference type="InterPro" id="IPR023299">
    <property type="entry name" value="ATPase_P-typ_cyto_dom_N"/>
</dbReference>
<keyword evidence="13" id="KW-1185">Reference proteome</keyword>
<keyword evidence="9 10" id="KW-0472">Membrane</keyword>
<dbReference type="InterPro" id="IPR004014">
    <property type="entry name" value="ATPase_P-typ_cation-transptr_N"/>
</dbReference>
<dbReference type="InterPro" id="IPR059000">
    <property type="entry name" value="ATPase_P-type_domA"/>
</dbReference>
<evidence type="ECO:0000256" key="3">
    <source>
        <dbReference type="ARBA" id="ARBA00022723"/>
    </source>
</evidence>
<evidence type="ECO:0000256" key="1">
    <source>
        <dbReference type="ARBA" id="ARBA00004141"/>
    </source>
</evidence>
<dbReference type="InterPro" id="IPR006068">
    <property type="entry name" value="ATPase_P-typ_cation-transptr_C"/>
</dbReference>
<dbReference type="Pfam" id="PF08282">
    <property type="entry name" value="Hydrolase_3"/>
    <property type="match status" value="1"/>
</dbReference>
<feature type="transmembrane region" description="Helical" evidence="10">
    <location>
        <begin position="796"/>
        <end position="816"/>
    </location>
</feature>
<keyword evidence="2 10" id="KW-0812">Transmembrane</keyword>
<dbReference type="SFLD" id="SFLDF00027">
    <property type="entry name" value="p-type_atpase"/>
    <property type="match status" value="1"/>
</dbReference>
<dbReference type="SUPFAM" id="SSF56784">
    <property type="entry name" value="HAD-like"/>
    <property type="match status" value="1"/>
</dbReference>
<evidence type="ECO:0000256" key="10">
    <source>
        <dbReference type="SAM" id="Phobius"/>
    </source>
</evidence>
<dbReference type="Gene3D" id="2.70.150.10">
    <property type="entry name" value="Calcium-transporting ATPase, cytoplasmic transduction domain A"/>
    <property type="match status" value="1"/>
</dbReference>
<keyword evidence="6" id="KW-0460">Magnesium</keyword>
<feature type="domain" description="Cation-transporting P-type ATPase N-terminal" evidence="11">
    <location>
        <begin position="24"/>
        <end position="98"/>
    </location>
</feature>
<evidence type="ECO:0000256" key="6">
    <source>
        <dbReference type="ARBA" id="ARBA00022842"/>
    </source>
</evidence>
<dbReference type="PANTHER" id="PTHR24093:SF506">
    <property type="entry name" value="CATION-TRANSPORTING ATPASE PMA1"/>
    <property type="match status" value="1"/>
</dbReference>
<dbReference type="PRINTS" id="PR00120">
    <property type="entry name" value="HATPASE"/>
</dbReference>
<dbReference type="Pfam" id="PF00690">
    <property type="entry name" value="Cation_ATPase_N"/>
    <property type="match status" value="1"/>
</dbReference>
<evidence type="ECO:0000256" key="5">
    <source>
        <dbReference type="ARBA" id="ARBA00022840"/>
    </source>
</evidence>
<dbReference type="InterPro" id="IPR036412">
    <property type="entry name" value="HAD-like_sf"/>
</dbReference>
<dbReference type="SFLD" id="SFLDS00003">
    <property type="entry name" value="Haloacid_Dehalogenase"/>
    <property type="match status" value="1"/>
</dbReference>
<dbReference type="InterPro" id="IPR018303">
    <property type="entry name" value="ATPase_P-typ_P_site"/>
</dbReference>
<keyword evidence="8 10" id="KW-1133">Transmembrane helix</keyword>
<dbReference type="PROSITE" id="PS00154">
    <property type="entry name" value="ATPASE_E1_E2"/>
    <property type="match status" value="1"/>
</dbReference>
<evidence type="ECO:0000256" key="4">
    <source>
        <dbReference type="ARBA" id="ARBA00022741"/>
    </source>
</evidence>
<dbReference type="InterPro" id="IPR008250">
    <property type="entry name" value="ATPase_P-typ_transduc_dom_A_sf"/>
</dbReference>
<dbReference type="Gene3D" id="1.20.1110.10">
    <property type="entry name" value="Calcium-transporting ATPase, transmembrane domain"/>
    <property type="match status" value="1"/>
</dbReference>
<evidence type="ECO:0000259" key="11">
    <source>
        <dbReference type="SMART" id="SM00831"/>
    </source>
</evidence>
<dbReference type="Pfam" id="PF00122">
    <property type="entry name" value="E1-E2_ATPase"/>
    <property type="match status" value="1"/>
</dbReference>
<organism evidence="12 13">
    <name type="scientific">Gloeobacter morelensis MG652769</name>
    <dbReference type="NCBI Taxonomy" id="2781736"/>
    <lineage>
        <taxon>Bacteria</taxon>
        <taxon>Bacillati</taxon>
        <taxon>Cyanobacteriota</taxon>
        <taxon>Cyanophyceae</taxon>
        <taxon>Gloeobacterales</taxon>
        <taxon>Gloeobacteraceae</taxon>
        <taxon>Gloeobacter</taxon>
        <taxon>Gloeobacter morelensis</taxon>
    </lineage>
</organism>
<dbReference type="Pfam" id="PF13246">
    <property type="entry name" value="Cation_ATPase"/>
    <property type="match status" value="1"/>
</dbReference>
<keyword evidence="7" id="KW-1278">Translocase</keyword>
<dbReference type="InterPro" id="IPR023214">
    <property type="entry name" value="HAD_sf"/>
</dbReference>
<keyword evidence="5" id="KW-0067">ATP-binding</keyword>
<dbReference type="InterPro" id="IPR044492">
    <property type="entry name" value="P_typ_ATPase_HD_dom"/>
</dbReference>
<dbReference type="Proteomes" id="UP001054846">
    <property type="component" value="Chromosome"/>
</dbReference>
<dbReference type="NCBIfam" id="TIGR01494">
    <property type="entry name" value="ATPase_P-type"/>
    <property type="match status" value="2"/>
</dbReference>
<dbReference type="EMBL" id="CP063845">
    <property type="protein sequence ID" value="UFP92780.1"/>
    <property type="molecule type" value="Genomic_DNA"/>
</dbReference>
<keyword evidence="3" id="KW-0479">Metal-binding</keyword>
<dbReference type="InterPro" id="IPR023298">
    <property type="entry name" value="ATPase_P-typ_TM_dom_sf"/>
</dbReference>
<evidence type="ECO:0000256" key="7">
    <source>
        <dbReference type="ARBA" id="ARBA00022967"/>
    </source>
</evidence>
<name>A0ABY3PGL1_9CYAN</name>
<dbReference type="SUPFAM" id="SSF81653">
    <property type="entry name" value="Calcium ATPase, transduction domain A"/>
    <property type="match status" value="1"/>
</dbReference>
<dbReference type="Pfam" id="PF00689">
    <property type="entry name" value="Cation_ATPase_C"/>
    <property type="match status" value="1"/>
</dbReference>
<keyword evidence="4" id="KW-0547">Nucleotide-binding</keyword>
<dbReference type="SMART" id="SM00831">
    <property type="entry name" value="Cation_ATPase_N"/>
    <property type="match status" value="1"/>
</dbReference>
<evidence type="ECO:0000256" key="2">
    <source>
        <dbReference type="ARBA" id="ARBA00022692"/>
    </source>
</evidence>
<dbReference type="CDD" id="cd02089">
    <property type="entry name" value="P-type_ATPase_Ca_prok"/>
    <property type="match status" value="1"/>
</dbReference>
<sequence>MSSGDDVMRNTPIESSTPVCRADGWHCQPVEQVLAALATDAERGLSGAEAARRLAEGGANELVDRGARSPWIILWEQLSAVMVLILLGAAGLSLVLGKWLEAGAILAIVVLFVVLGFLQDYRAEQAIAALRKLAVPDVRVRRDGTLRTVGARELVLGDVIVLEAGNLVPADVRFIEGTNLRVQEAALTGESEAVEKDTAPLARAEVSLGDRLNMGYMGTVVTYGRGRAVVVATGMGTELGKIATLIQEVKAELTPLQQRLDAVGKQLAVAGIAVAGLIMTVGLGAGEPLDAMILTAISVAVAFIPEGLPAVVTFTLALGAQRMLARRALIRKLPAVETLGSVTTICSDKTGTLTENRMSATAACVAGRCLRRGEGGGFGDSPAALELLLAAGALCNDAVWQPDGPVGDPTEGALLVAAVEAGLAMAALRRDLPRVAELPFDSERKRMSTLHRFARSMAEGPPEPAGRLAAMAGTPYVVFTKGAPDSLLPLATDLWDGERPVPMDEARAAHIRSQQEALARDGMRVLGVAFRPLAEPVSATALEEQLVFVGLVGLIDPPRPVVRQAVQTCLRAGIRPVMITGDHPLTACSIARELGISDGGVVLSGEQLSRMSAEQLAADVETVPVYARVTPEHKLKIVEALQRKGHIVAMTGDGINDAPALKKADIGVAMGVTGTDVAKEAADMVLLDDDFATIVAAVEEGRVIYDNLRRFIKFAVAGNVGKVGVMLLWPMPFFLTGQPLESTVAILPLQLLWLNLMTDGLLGLSMGVEQAEKRVMQRPPRSPADGVFSDGMGWQVAWVGGFIAALTLAVGYGYYLQGLPQWQTMIFTTLAFLQIFQALATRSSYESLWRLGLFTNRLMVLVIFLIVLLQVAALTVPPLRDVFLGLTPLSPADFLLCVGLGSTLLLAVEAEKWLLRRRQAR</sequence>
<feature type="transmembrane region" description="Helical" evidence="10">
    <location>
        <begin position="882"/>
        <end position="908"/>
    </location>
</feature>
<feature type="transmembrane region" description="Helical" evidence="10">
    <location>
        <begin position="822"/>
        <end position="841"/>
    </location>
</feature>
<dbReference type="SUPFAM" id="SSF81660">
    <property type="entry name" value="Metal cation-transporting ATPase, ATP-binding domain N"/>
    <property type="match status" value="1"/>
</dbReference>
<dbReference type="SFLD" id="SFLDG00002">
    <property type="entry name" value="C1.7:_P-type_atpase_like"/>
    <property type="match status" value="1"/>
</dbReference>
<evidence type="ECO:0000313" key="13">
    <source>
        <dbReference type="Proteomes" id="UP001054846"/>
    </source>
</evidence>
<evidence type="ECO:0000256" key="9">
    <source>
        <dbReference type="ARBA" id="ARBA00023136"/>
    </source>
</evidence>
<feature type="transmembrane region" description="Helical" evidence="10">
    <location>
        <begin position="291"/>
        <end position="318"/>
    </location>
</feature>